<feature type="domain" description="FMN-binding" evidence="2">
    <location>
        <begin position="325"/>
        <end position="399"/>
    </location>
</feature>
<dbReference type="KEGG" id="cbei:LF65_04024"/>
<name>A0A0B5QE88_CLOBE</name>
<dbReference type="SUPFAM" id="SSF48452">
    <property type="entry name" value="TPR-like"/>
    <property type="match status" value="1"/>
</dbReference>
<sequence length="400" mass="44436">MLSKKSKLLISLLVVGSSVFTGCANFNSAEKSSTAKPTFAAWEKKENAWPEWAEPSAVDIDEDVKYATFQLRSSIDLESAHDNIKQLRYLIENTKPSEETPSYYYWMYNLGDSLLKVGEYKLAYNYLTKVIDLPADTVVSETRKDGKIVKNTKKDLNLDSNAKIMILKILAVEGYDEEFKAKNKDIEYDSPTDASTIAFALGTLGNKEEAYKTFEFASNPDNFKEKSKLKTATSNVGSAAYAFSNGDYDKVLQLTDRISKEGVDSKNPSYFEGFEDNNEYAMRQWKASFAQIQAYRELAEKAKSGQVADLKDLKDGEYEGSSISFMQSPVNVKVTVKDGKVSNVKANQATPQDDRSNGAFDIIADRIVEKQSTDVDTISGATLSSEAVRIGTLEALLKAK</sequence>
<accession>A0A0B5QE88</accession>
<organism evidence="3 4">
    <name type="scientific">Clostridium beijerinckii</name>
    <name type="common">Clostridium MP</name>
    <dbReference type="NCBI Taxonomy" id="1520"/>
    <lineage>
        <taxon>Bacteria</taxon>
        <taxon>Bacillati</taxon>
        <taxon>Bacillota</taxon>
        <taxon>Clostridia</taxon>
        <taxon>Eubacteriales</taxon>
        <taxon>Clostridiaceae</taxon>
        <taxon>Clostridium</taxon>
    </lineage>
</organism>
<dbReference type="Gene3D" id="1.25.40.10">
    <property type="entry name" value="Tetratricopeptide repeat domain"/>
    <property type="match status" value="1"/>
</dbReference>
<dbReference type="GO" id="GO:0010181">
    <property type="term" value="F:FMN binding"/>
    <property type="evidence" value="ECO:0007669"/>
    <property type="project" value="InterPro"/>
</dbReference>
<dbReference type="SMART" id="SM00900">
    <property type="entry name" value="FMN_bind"/>
    <property type="match status" value="1"/>
</dbReference>
<dbReference type="InterPro" id="IPR011990">
    <property type="entry name" value="TPR-like_helical_dom_sf"/>
</dbReference>
<evidence type="ECO:0000313" key="4">
    <source>
        <dbReference type="Proteomes" id="UP000031866"/>
    </source>
</evidence>
<evidence type="ECO:0000256" key="1">
    <source>
        <dbReference type="SAM" id="SignalP"/>
    </source>
</evidence>
<dbReference type="InterPro" id="IPR007329">
    <property type="entry name" value="FMN-bd"/>
</dbReference>
<dbReference type="Gene3D" id="3.90.1010.20">
    <property type="match status" value="1"/>
</dbReference>
<dbReference type="STRING" id="1520.LF65_04024"/>
<evidence type="ECO:0000313" key="3">
    <source>
        <dbReference type="EMBL" id="AJH00570.1"/>
    </source>
</evidence>
<protein>
    <submittedName>
        <fullName evidence="3">FMN-binding protein</fullName>
    </submittedName>
</protein>
<dbReference type="EMBL" id="CP010086">
    <property type="protein sequence ID" value="AJH00570.1"/>
    <property type="molecule type" value="Genomic_DNA"/>
</dbReference>
<dbReference type="AlphaFoldDB" id="A0A0B5QE88"/>
<proteinExistence type="predicted"/>
<dbReference type="GO" id="GO:0016020">
    <property type="term" value="C:membrane"/>
    <property type="evidence" value="ECO:0007669"/>
    <property type="project" value="InterPro"/>
</dbReference>
<dbReference type="RefSeq" id="WP_041898414.1">
    <property type="nucleotide sequence ID" value="NZ_CP010086.2"/>
</dbReference>
<dbReference type="Pfam" id="PF04205">
    <property type="entry name" value="FMN_bind"/>
    <property type="match status" value="1"/>
</dbReference>
<feature type="signal peptide" evidence="1">
    <location>
        <begin position="1"/>
        <end position="23"/>
    </location>
</feature>
<evidence type="ECO:0000259" key="2">
    <source>
        <dbReference type="SMART" id="SM00900"/>
    </source>
</evidence>
<gene>
    <name evidence="3" type="ORF">LF65_04024</name>
</gene>
<dbReference type="PROSITE" id="PS51257">
    <property type="entry name" value="PROKAR_LIPOPROTEIN"/>
    <property type="match status" value="1"/>
</dbReference>
<keyword evidence="1" id="KW-0732">Signal</keyword>
<feature type="chain" id="PRO_5039514789" evidence="1">
    <location>
        <begin position="24"/>
        <end position="400"/>
    </location>
</feature>
<reference evidence="4" key="1">
    <citation type="submission" date="2014-12" db="EMBL/GenBank/DDBJ databases">
        <title>Genome sequence of Clostridium beijerinckii strain 59B.</title>
        <authorList>
            <person name="Little G.T."/>
            <person name="Minton N.P."/>
        </authorList>
    </citation>
    <scope>NUCLEOTIDE SEQUENCE [LARGE SCALE GENOMIC DNA]</scope>
    <source>
        <strain evidence="4">59B</strain>
    </source>
</reference>
<dbReference type="OrthoDB" id="1730278at2"/>
<dbReference type="Proteomes" id="UP000031866">
    <property type="component" value="Chromosome"/>
</dbReference>